<accession>A0A5C3FD96</accession>
<organism evidence="1 2">
    <name type="scientific">Pseudozyma flocculosa</name>
    <dbReference type="NCBI Taxonomy" id="84751"/>
    <lineage>
        <taxon>Eukaryota</taxon>
        <taxon>Fungi</taxon>
        <taxon>Dikarya</taxon>
        <taxon>Basidiomycota</taxon>
        <taxon>Ustilaginomycotina</taxon>
        <taxon>Ustilaginomycetes</taxon>
        <taxon>Ustilaginales</taxon>
        <taxon>Ustilaginaceae</taxon>
        <taxon>Pseudozyma</taxon>
    </lineage>
</organism>
<sequence length="163" mass="17888">MYYILCSLETGTASISLLLSIPDLSAQALHRPWPPAVSQDPEGVTARCVHAWQDRAWKHLHGLVQLDSPPGSVAILSSELCDVAVCPVQDDPLNDIAMHWQVDLLADGLVPNVVGHATTESLHSQNALVQGLVDIDYSSNLLRSVRLDRAAKEFRFGPWRMDS</sequence>
<dbReference type="AlphaFoldDB" id="A0A5C3FD96"/>
<evidence type="ECO:0000313" key="1">
    <source>
        <dbReference type="EMBL" id="SPO41607.1"/>
    </source>
</evidence>
<dbReference type="EMBL" id="OOIP01000029">
    <property type="protein sequence ID" value="SPO41607.1"/>
    <property type="molecule type" value="Genomic_DNA"/>
</dbReference>
<proteinExistence type="predicted"/>
<dbReference type="Proteomes" id="UP000323386">
    <property type="component" value="Unassembled WGS sequence"/>
</dbReference>
<protein>
    <submittedName>
        <fullName evidence="1">Uncharacterized protein</fullName>
    </submittedName>
</protein>
<reference evidence="1 2" key="1">
    <citation type="submission" date="2018-03" db="EMBL/GenBank/DDBJ databases">
        <authorList>
            <person name="Guldener U."/>
        </authorList>
    </citation>
    <scope>NUCLEOTIDE SEQUENCE [LARGE SCALE GENOMIC DNA]</scope>
    <source>
        <strain evidence="1 2">DAOM196992</strain>
    </source>
</reference>
<gene>
    <name evidence="1" type="ORF">PSFLO_07089</name>
</gene>
<name>A0A5C3FD96_9BASI</name>
<evidence type="ECO:0000313" key="2">
    <source>
        <dbReference type="Proteomes" id="UP000323386"/>
    </source>
</evidence>
<keyword evidence="2" id="KW-1185">Reference proteome</keyword>